<evidence type="ECO:0000313" key="4">
    <source>
        <dbReference type="Proteomes" id="UP001157114"/>
    </source>
</evidence>
<organism evidence="3 4">
    <name type="scientific">Paenibacillus glycanilyticus</name>
    <dbReference type="NCBI Taxonomy" id="126569"/>
    <lineage>
        <taxon>Bacteria</taxon>
        <taxon>Bacillati</taxon>
        <taxon>Bacillota</taxon>
        <taxon>Bacilli</taxon>
        <taxon>Bacillales</taxon>
        <taxon>Paenibacillaceae</taxon>
        <taxon>Paenibacillus</taxon>
    </lineage>
</organism>
<evidence type="ECO:0000256" key="1">
    <source>
        <dbReference type="ARBA" id="ARBA00006738"/>
    </source>
</evidence>
<dbReference type="HAMAP" id="MF_00048">
    <property type="entry name" value="UPF0102"/>
    <property type="match status" value="1"/>
</dbReference>
<accession>A0ABQ6GDX9</accession>
<dbReference type="InterPro" id="IPR003509">
    <property type="entry name" value="UPF0102_YraN-like"/>
</dbReference>
<dbReference type="InterPro" id="IPR011335">
    <property type="entry name" value="Restrct_endonuc-II-like"/>
</dbReference>
<dbReference type="NCBIfam" id="TIGR00252">
    <property type="entry name" value="YraN family protein"/>
    <property type="match status" value="1"/>
</dbReference>
<name>A0ABQ6GDX9_9BACL</name>
<dbReference type="Gene3D" id="3.40.1350.10">
    <property type="match status" value="1"/>
</dbReference>
<dbReference type="NCBIfam" id="NF009154">
    <property type="entry name" value="PRK12497.3-3"/>
    <property type="match status" value="1"/>
</dbReference>
<dbReference type="EMBL" id="BSSQ01000012">
    <property type="protein sequence ID" value="GLX68465.1"/>
    <property type="molecule type" value="Genomic_DNA"/>
</dbReference>
<dbReference type="PANTHER" id="PTHR34039">
    <property type="entry name" value="UPF0102 PROTEIN YRAN"/>
    <property type="match status" value="1"/>
</dbReference>
<dbReference type="SUPFAM" id="SSF52980">
    <property type="entry name" value="Restriction endonuclease-like"/>
    <property type="match status" value="1"/>
</dbReference>
<gene>
    <name evidence="3" type="ORF">MU1_28100</name>
</gene>
<dbReference type="PANTHER" id="PTHR34039:SF1">
    <property type="entry name" value="UPF0102 PROTEIN YRAN"/>
    <property type="match status" value="1"/>
</dbReference>
<comment type="caution">
    <text evidence="3">The sequence shown here is derived from an EMBL/GenBank/DDBJ whole genome shotgun (WGS) entry which is preliminary data.</text>
</comment>
<reference evidence="3 4" key="1">
    <citation type="submission" date="2023-03" db="EMBL/GenBank/DDBJ databases">
        <title>Draft genome sequence of the bacteria which degrade cell wall of Tricholomamatutake.</title>
        <authorList>
            <person name="Konishi Y."/>
            <person name="Fukuta Y."/>
            <person name="Shirasaka N."/>
        </authorList>
    </citation>
    <scope>NUCLEOTIDE SEQUENCE [LARGE SCALE GENOMIC DNA]</scope>
    <source>
        <strain evidence="4">mu1</strain>
    </source>
</reference>
<dbReference type="CDD" id="cd20736">
    <property type="entry name" value="PoNe_Nuclease"/>
    <property type="match status" value="1"/>
</dbReference>
<protein>
    <recommendedName>
        <fullName evidence="2">UPF0102 protein MU1_28100</fullName>
    </recommendedName>
</protein>
<keyword evidence="4" id="KW-1185">Reference proteome</keyword>
<dbReference type="InterPro" id="IPR011856">
    <property type="entry name" value="tRNA_endonuc-like_dom_sf"/>
</dbReference>
<dbReference type="Proteomes" id="UP001157114">
    <property type="component" value="Unassembled WGS sequence"/>
</dbReference>
<evidence type="ECO:0000313" key="3">
    <source>
        <dbReference type="EMBL" id="GLX68465.1"/>
    </source>
</evidence>
<proteinExistence type="inferred from homology"/>
<dbReference type="Pfam" id="PF02021">
    <property type="entry name" value="UPF0102"/>
    <property type="match status" value="1"/>
</dbReference>
<evidence type="ECO:0000256" key="2">
    <source>
        <dbReference type="HAMAP-Rule" id="MF_00048"/>
    </source>
</evidence>
<dbReference type="RefSeq" id="WP_284239210.1">
    <property type="nucleotide sequence ID" value="NZ_BSSQ01000012.1"/>
</dbReference>
<comment type="similarity">
    <text evidence="1 2">Belongs to the UPF0102 family.</text>
</comment>
<dbReference type="NCBIfam" id="NF009150">
    <property type="entry name" value="PRK12497.1-3"/>
    <property type="match status" value="1"/>
</dbReference>
<sequence length="123" mass="14105">MREDRRRQTGLAGEAAACLYLEKDGYTIVERNWRCRSGEIDIIAALDNALIFVEVRTRRAGGRFGTAAESVDRRKQQQVALIAQVYLRMRQLNYPAMRFDVIAVTMNRNDDSINDIKHIKAAF</sequence>